<accession>A0A1I2G9R2</accession>
<proteinExistence type="predicted"/>
<sequence>MNNDCKNNSLADPTFVLLNKMNSALFWNWFKFVEKTITCFVLTVLYKNAHDKSVSNS</sequence>
<dbReference type="AlphaFoldDB" id="A0A1I2G9R2"/>
<gene>
    <name evidence="1" type="ORF">SAMN03003324_02556</name>
</gene>
<reference evidence="1 2" key="1">
    <citation type="submission" date="2016-10" db="EMBL/GenBank/DDBJ databases">
        <authorList>
            <person name="de Groot N.N."/>
        </authorList>
    </citation>
    <scope>NUCLEOTIDE SEQUENCE [LARGE SCALE GENOMIC DNA]</scope>
    <source>
        <strain evidence="1 2">ATCC 51969</strain>
    </source>
</reference>
<dbReference type="EMBL" id="FONS01000005">
    <property type="protein sequence ID" value="SFF13476.1"/>
    <property type="molecule type" value="Genomic_DNA"/>
</dbReference>
<dbReference type="STRING" id="34086.SAMN04488084_104129"/>
<evidence type="ECO:0000313" key="2">
    <source>
        <dbReference type="Proteomes" id="UP000183129"/>
    </source>
</evidence>
<organism evidence="1 2">
    <name type="scientific">Pedobacter antarcticus</name>
    <dbReference type="NCBI Taxonomy" id="34086"/>
    <lineage>
        <taxon>Bacteria</taxon>
        <taxon>Pseudomonadati</taxon>
        <taxon>Bacteroidota</taxon>
        <taxon>Sphingobacteriia</taxon>
        <taxon>Sphingobacteriales</taxon>
        <taxon>Sphingobacteriaceae</taxon>
        <taxon>Pedobacter</taxon>
    </lineage>
</organism>
<protein>
    <submittedName>
        <fullName evidence="1">Uncharacterized protein</fullName>
    </submittedName>
</protein>
<dbReference type="Proteomes" id="UP000183129">
    <property type="component" value="Unassembled WGS sequence"/>
</dbReference>
<evidence type="ECO:0000313" key="1">
    <source>
        <dbReference type="EMBL" id="SFF13476.1"/>
    </source>
</evidence>
<name>A0A1I2G9R2_9SPHI</name>